<protein>
    <recommendedName>
        <fullName evidence="9">DNA topoisomerase I</fullName>
        <ecNumber evidence="9">5.6.2.1</ecNumber>
    </recommendedName>
    <alternativeName>
        <fullName evidence="9">DNA topoisomerase 1</fullName>
    </alternativeName>
</protein>
<keyword evidence="7" id="KW-0539">Nucleus</keyword>
<evidence type="ECO:0000256" key="10">
    <source>
        <dbReference type="SAM" id="Coils"/>
    </source>
</evidence>
<dbReference type="GO" id="GO:0006265">
    <property type="term" value="P:DNA topological change"/>
    <property type="evidence" value="ECO:0007669"/>
    <property type="project" value="UniProtKB-UniRule"/>
</dbReference>
<proteinExistence type="inferred from homology"/>
<comment type="similarity">
    <text evidence="3 8 9">Belongs to the type IB topoisomerase family.</text>
</comment>
<feature type="compositionally biased region" description="Polar residues" evidence="11">
    <location>
        <begin position="43"/>
        <end position="55"/>
    </location>
</feature>
<dbReference type="AlphaFoldDB" id="A0AAF3F2F8"/>
<dbReference type="InterPro" id="IPR001631">
    <property type="entry name" value="TopoI"/>
</dbReference>
<dbReference type="CDD" id="cd00659">
    <property type="entry name" value="Topo_IB_C"/>
    <property type="match status" value="1"/>
</dbReference>
<feature type="compositionally biased region" description="Basic and acidic residues" evidence="11">
    <location>
        <begin position="251"/>
        <end position="263"/>
    </location>
</feature>
<feature type="active site" description="O-(3'-phospho-DNA)-tyrosine intermediate" evidence="8">
    <location>
        <position position="790"/>
    </location>
</feature>
<dbReference type="SUPFAM" id="SSF56741">
    <property type="entry name" value="Eukaryotic DNA topoisomerase I, N-terminal DNA-binding fragment"/>
    <property type="match status" value="1"/>
</dbReference>
<dbReference type="SUPFAM" id="SSF46596">
    <property type="entry name" value="Eukaryotic DNA topoisomerase I, dispensable insert domain"/>
    <property type="match status" value="1"/>
</dbReference>
<keyword evidence="13" id="KW-1185">Reference proteome</keyword>
<sequence>MENQIFNFCQFTRPCSFSHVLGNLSSLLVIVCCSMTEIESHQPAYTNGNSSSTNGDHYKNADRIGDLRGYGAQNSLPDAPMENDSTKEKNSNGNSKNAVFDDDDDIPWGQRVKKEKHKEPKPEPMDEDDDFPLKSSSEKKRESSSSKKPKIEDDDDDDVPFIQIMAKDKAKKEKEDDDVPFVQIIAKAKKDKEKEKKDKEKSKEKEKQKRKRGESDSEEEYKPEKKKDKKSKSKYEESDSEDDYKKPKKEVKKEVKKEIKKENTTPVKRKKKEEEQEEVWEWWKDEPKSDNTIKWKTLQHKGPIFAPPYEPLPSHVKFFYDGKPMKLAPACEEVAGFYARMIDHEYASKEAFNNNFWRDWRKVMNAEEREKITDLKKCNFAQIDAFYKEQSEKRKAMTKEEKEKIKVEKEAETKVYGFAFIDGHKQKIGNFRIEPPGLFRGRGEHPNMGKLKRRVQPEDVIINCSKDSEAPEPPKGHKWKEVRHDNKVTWLCSWSENVLGLNKYIMLNPSSKIKGEKDYAKFETARKLKKRINNIREVYRGDWKSKEMRLRQRAVALYFIDKLALRAGNEKDTEEAADTVGCCSLRCEHIKLHEQLDGKDYVVEFDFLGKDSIRYYNKVPVEKPVFKNLKLFMENKDGSDDLFDRLDTSTLNQHLSSLMDGLTVKVFRTYNASITLQEQLDRLTNSNDNVAQKMLSYNRANRQVAILCNHQRAVPKTHEKSMENLENKIKDKKKELKQAKADLERARGAEKEKVKKRVDRLKDQYKRLKINRTDKDENKQIALGTSKLNYLDPRISVAWCKKHEVPIEKVFNKTQREKFRWALDMADEEYVF</sequence>
<dbReference type="Proteomes" id="UP000887575">
    <property type="component" value="Unassembled WGS sequence"/>
</dbReference>
<evidence type="ECO:0000256" key="5">
    <source>
        <dbReference type="ARBA" id="ARBA00023125"/>
    </source>
</evidence>
<dbReference type="FunFam" id="3.90.15.10:FF:000001">
    <property type="entry name" value="DNA topoisomerase I"/>
    <property type="match status" value="1"/>
</dbReference>
<dbReference type="Gene3D" id="1.10.132.10">
    <property type="match status" value="1"/>
</dbReference>
<feature type="compositionally biased region" description="Basic and acidic residues" evidence="11">
    <location>
        <begin position="56"/>
        <end position="66"/>
    </location>
</feature>
<dbReference type="InterPro" id="IPR014727">
    <property type="entry name" value="TopoI_cat_a/b-sub_euk"/>
</dbReference>
<dbReference type="InterPro" id="IPR014711">
    <property type="entry name" value="TopoI_cat_a-hlx-sub_euk"/>
</dbReference>
<evidence type="ECO:0000256" key="2">
    <source>
        <dbReference type="ARBA" id="ARBA00004123"/>
    </source>
</evidence>
<evidence type="ECO:0000256" key="8">
    <source>
        <dbReference type="PROSITE-ProRule" id="PRU01382"/>
    </source>
</evidence>
<dbReference type="Pfam" id="PF14370">
    <property type="entry name" value="Topo_C_assoc"/>
    <property type="match status" value="1"/>
</dbReference>
<dbReference type="GO" id="GO:0005730">
    <property type="term" value="C:nucleolus"/>
    <property type="evidence" value="ECO:0007669"/>
    <property type="project" value="TreeGrafter"/>
</dbReference>
<dbReference type="GO" id="GO:0003917">
    <property type="term" value="F:DNA topoisomerase type I (single strand cut, ATP-independent) activity"/>
    <property type="evidence" value="ECO:0007669"/>
    <property type="project" value="UniProtKB-UniRule"/>
</dbReference>
<evidence type="ECO:0000256" key="11">
    <source>
        <dbReference type="SAM" id="MobiDB-lite"/>
    </source>
</evidence>
<dbReference type="PRINTS" id="PR00416">
    <property type="entry name" value="EUTPISMRASEI"/>
</dbReference>
<evidence type="ECO:0000256" key="1">
    <source>
        <dbReference type="ARBA" id="ARBA00000213"/>
    </source>
</evidence>
<evidence type="ECO:0000256" key="3">
    <source>
        <dbReference type="ARBA" id="ARBA00006645"/>
    </source>
</evidence>
<dbReference type="WBParaSite" id="MBELARI_LOCUS20649">
    <property type="protein sequence ID" value="MBELARI_LOCUS20649"/>
    <property type="gene ID" value="MBELARI_LOCUS20649"/>
</dbReference>
<dbReference type="Gene3D" id="3.90.15.10">
    <property type="entry name" value="Topoisomerase I, Chain A, domain 3"/>
    <property type="match status" value="1"/>
</dbReference>
<name>A0AAF3F2F8_9BILA</name>
<dbReference type="PROSITE" id="PS00176">
    <property type="entry name" value="TOPO_IB_1"/>
    <property type="match status" value="1"/>
</dbReference>
<evidence type="ECO:0000256" key="7">
    <source>
        <dbReference type="ARBA" id="ARBA00023242"/>
    </source>
</evidence>
<dbReference type="GO" id="GO:0003677">
    <property type="term" value="F:DNA binding"/>
    <property type="evidence" value="ECO:0007669"/>
    <property type="project" value="UniProtKB-UniRule"/>
</dbReference>
<feature type="domain" description="DNA topoisomerase I eukaryotic-type" evidence="12">
    <location>
        <begin position="438"/>
        <end position="804"/>
    </location>
</feature>
<dbReference type="PROSITE" id="PS52038">
    <property type="entry name" value="TOPO_IB_2"/>
    <property type="match status" value="1"/>
</dbReference>
<dbReference type="Pfam" id="PF02919">
    <property type="entry name" value="Topoisom_I_N"/>
    <property type="match status" value="1"/>
</dbReference>
<dbReference type="InterPro" id="IPR013499">
    <property type="entry name" value="TopoI_euk"/>
</dbReference>
<keyword evidence="4 8" id="KW-0799">Topoisomerase</keyword>
<evidence type="ECO:0000313" key="13">
    <source>
        <dbReference type="Proteomes" id="UP000887575"/>
    </source>
</evidence>
<organism evidence="13 14">
    <name type="scientific">Mesorhabditis belari</name>
    <dbReference type="NCBI Taxonomy" id="2138241"/>
    <lineage>
        <taxon>Eukaryota</taxon>
        <taxon>Metazoa</taxon>
        <taxon>Ecdysozoa</taxon>
        <taxon>Nematoda</taxon>
        <taxon>Chromadorea</taxon>
        <taxon>Rhabditida</taxon>
        <taxon>Rhabditina</taxon>
        <taxon>Rhabditomorpha</taxon>
        <taxon>Rhabditoidea</taxon>
        <taxon>Rhabditidae</taxon>
        <taxon>Mesorhabditinae</taxon>
        <taxon>Mesorhabditis</taxon>
    </lineage>
</organism>
<feature type="region of interest" description="Disordered" evidence="11">
    <location>
        <begin position="43"/>
        <end position="277"/>
    </location>
</feature>
<dbReference type="EC" id="5.6.2.1" evidence="9"/>
<reference evidence="14" key="1">
    <citation type="submission" date="2024-02" db="UniProtKB">
        <authorList>
            <consortium name="WormBaseParasite"/>
        </authorList>
    </citation>
    <scope>IDENTIFICATION</scope>
</reference>
<dbReference type="InterPro" id="IPR013030">
    <property type="entry name" value="DNA_topo_DNA_db_N_dom2"/>
</dbReference>
<evidence type="ECO:0000256" key="4">
    <source>
        <dbReference type="ARBA" id="ARBA00023029"/>
    </source>
</evidence>
<dbReference type="Gene3D" id="2.170.11.10">
    <property type="entry name" value="DNA Topoisomerase I, domain 2"/>
    <property type="match status" value="1"/>
</dbReference>
<dbReference type="SMART" id="SM00435">
    <property type="entry name" value="TOPEUc"/>
    <property type="match status" value="1"/>
</dbReference>
<dbReference type="PANTHER" id="PTHR10290">
    <property type="entry name" value="DNA TOPOISOMERASE I"/>
    <property type="match status" value="1"/>
</dbReference>
<dbReference type="CDD" id="cd03488">
    <property type="entry name" value="Topoisomer_IB_N_htopoI_like"/>
    <property type="match status" value="1"/>
</dbReference>
<dbReference type="SUPFAM" id="SSF56349">
    <property type="entry name" value="DNA breaking-rejoining enzymes"/>
    <property type="match status" value="1"/>
</dbReference>
<dbReference type="InterPro" id="IPR013500">
    <property type="entry name" value="TopoI_cat_euk"/>
</dbReference>
<dbReference type="Gene3D" id="1.10.10.41">
    <property type="entry name" value="Yeast DNA topoisomerase - domain 1"/>
    <property type="match status" value="1"/>
</dbReference>
<accession>A0AAF3F2F8</accession>
<feature type="compositionally biased region" description="Basic and acidic residues" evidence="11">
    <location>
        <begin position="136"/>
        <end position="151"/>
    </location>
</feature>
<dbReference type="GO" id="GO:0007059">
    <property type="term" value="P:chromosome segregation"/>
    <property type="evidence" value="ECO:0007669"/>
    <property type="project" value="TreeGrafter"/>
</dbReference>
<evidence type="ECO:0000256" key="6">
    <source>
        <dbReference type="ARBA" id="ARBA00023235"/>
    </source>
</evidence>
<comment type="catalytic activity">
    <reaction evidence="1 8 9">
        <text>ATP-independent breakage of single-stranded DNA, followed by passage and rejoining.</text>
        <dbReference type="EC" id="5.6.2.1"/>
    </reaction>
</comment>
<keyword evidence="5 8" id="KW-0238">DNA-binding</keyword>
<keyword evidence="10" id="KW-0175">Coiled coil</keyword>
<dbReference type="InterPro" id="IPR051062">
    <property type="entry name" value="Topoisomerase_IB"/>
</dbReference>
<dbReference type="InterPro" id="IPR011010">
    <property type="entry name" value="DNA_brk_join_enz"/>
</dbReference>
<comment type="subcellular location">
    <subcellularLocation>
        <location evidence="2">Nucleus</location>
    </subcellularLocation>
</comment>
<dbReference type="PANTHER" id="PTHR10290:SF3">
    <property type="entry name" value="DNA TOPOISOMERASE 1"/>
    <property type="match status" value="1"/>
</dbReference>
<dbReference type="FunFam" id="1.10.132.10:FF:000001">
    <property type="entry name" value="DNA topoisomerase I"/>
    <property type="match status" value="1"/>
</dbReference>
<evidence type="ECO:0000313" key="14">
    <source>
        <dbReference type="WBParaSite" id="MBELARI_LOCUS20649"/>
    </source>
</evidence>
<dbReference type="InterPro" id="IPR036202">
    <property type="entry name" value="TopoI_DNA-bd_euk_N_sf"/>
</dbReference>
<dbReference type="InterPro" id="IPR013034">
    <property type="entry name" value="DNA_topo_DNA_db_N_dom1"/>
</dbReference>
<dbReference type="FunFam" id="2.170.11.10:FF:000001">
    <property type="entry name" value="DNA topoisomerase I"/>
    <property type="match status" value="1"/>
</dbReference>
<feature type="compositionally biased region" description="Basic and acidic residues" evidence="11">
    <location>
        <begin position="188"/>
        <end position="207"/>
    </location>
</feature>
<dbReference type="InterPro" id="IPR048045">
    <property type="entry name" value="Topoisomer_I_DNA-bd"/>
</dbReference>
<dbReference type="GO" id="GO:0005694">
    <property type="term" value="C:chromosome"/>
    <property type="evidence" value="ECO:0007669"/>
    <property type="project" value="InterPro"/>
</dbReference>
<dbReference type="InterPro" id="IPR025834">
    <property type="entry name" value="TopoI_C_dom"/>
</dbReference>
<dbReference type="FunFam" id="1.10.10.41:FF:000001">
    <property type="entry name" value="DNA topoisomerase I"/>
    <property type="match status" value="1"/>
</dbReference>
<dbReference type="GO" id="GO:0006260">
    <property type="term" value="P:DNA replication"/>
    <property type="evidence" value="ECO:0007669"/>
    <property type="project" value="TreeGrafter"/>
</dbReference>
<dbReference type="Pfam" id="PF01028">
    <property type="entry name" value="Topoisom_I"/>
    <property type="match status" value="1"/>
</dbReference>
<dbReference type="InterPro" id="IPR008336">
    <property type="entry name" value="TopoI_DNA-bd_euk"/>
</dbReference>
<dbReference type="InterPro" id="IPR018521">
    <property type="entry name" value="TopoIB_AS"/>
</dbReference>
<keyword evidence="6 8" id="KW-0413">Isomerase</keyword>
<comment type="function">
    <text evidence="9">Releases the supercoiling and torsional tension of DNA introduced during the DNA replication and transcription by transiently cleaving and rejoining one strand of the DNA duplex. Introduces a single-strand break via transesterification at the specific target site 5'-[CT]CCTTp site in duplex DNA. The scissile phosphodiester is attacked by the catalytic tyrosine of the enzyme, resulting in the formation of a DNA-(3'-phosphotyrosyl)-enzyme intermediate and the expulsion of a 5'-OH DNA strand. The free DNA strand then undergoes passage around the unbroken strand thus removing DNA supercoils. Finally, in the religation step, the DNA 5'-OH attacks the covalent intermediate to expel the active-site tyrosine and restore the DNA phosphodiester backbone.</text>
</comment>
<evidence type="ECO:0000256" key="9">
    <source>
        <dbReference type="RuleBase" id="RU365101"/>
    </source>
</evidence>
<evidence type="ECO:0000259" key="12">
    <source>
        <dbReference type="SMART" id="SM00435"/>
    </source>
</evidence>
<feature type="coiled-coil region" evidence="10">
    <location>
        <begin position="719"/>
        <end position="778"/>
    </location>
</feature>